<dbReference type="AlphaFoldDB" id="A0A1E4REJ7"/>
<evidence type="ECO:0000256" key="5">
    <source>
        <dbReference type="ARBA" id="ARBA00022777"/>
    </source>
</evidence>
<dbReference type="GO" id="GO:0010526">
    <property type="term" value="P:transposable element silencing"/>
    <property type="evidence" value="ECO:0007669"/>
    <property type="project" value="EnsemblFungi"/>
</dbReference>
<feature type="binding site" evidence="7">
    <location>
        <position position="54"/>
    </location>
    <ligand>
        <name>ATP</name>
        <dbReference type="ChEBI" id="CHEBI:30616"/>
    </ligand>
</feature>
<accession>A0A1E4REJ7</accession>
<dbReference type="GO" id="GO:0005524">
    <property type="term" value="F:ATP binding"/>
    <property type="evidence" value="ECO:0007669"/>
    <property type="project" value="UniProtKB-UniRule"/>
</dbReference>
<organism evidence="11 12">
    <name type="scientific">Hyphopichia burtonii NRRL Y-1933</name>
    <dbReference type="NCBI Taxonomy" id="984485"/>
    <lineage>
        <taxon>Eukaryota</taxon>
        <taxon>Fungi</taxon>
        <taxon>Dikarya</taxon>
        <taxon>Ascomycota</taxon>
        <taxon>Saccharomycotina</taxon>
        <taxon>Pichiomycetes</taxon>
        <taxon>Debaryomycetaceae</taxon>
        <taxon>Hyphopichia</taxon>
    </lineage>
</organism>
<comment type="catalytic activity">
    <reaction evidence="9">
        <text>L-threonyl-[protein] + ATP = O-phospho-L-threonyl-[protein] + ADP + H(+)</text>
        <dbReference type="Rhea" id="RHEA:46608"/>
        <dbReference type="Rhea" id="RHEA-COMP:11060"/>
        <dbReference type="Rhea" id="RHEA-COMP:11605"/>
        <dbReference type="ChEBI" id="CHEBI:15378"/>
        <dbReference type="ChEBI" id="CHEBI:30013"/>
        <dbReference type="ChEBI" id="CHEBI:30616"/>
        <dbReference type="ChEBI" id="CHEBI:61977"/>
        <dbReference type="ChEBI" id="CHEBI:456216"/>
        <dbReference type="EC" id="2.7.11.24"/>
    </reaction>
</comment>
<keyword evidence="6 7" id="KW-0067">ATP-binding</keyword>
<keyword evidence="12" id="KW-1185">Reference proteome</keyword>
<name>A0A1E4REJ7_9ASCO</name>
<dbReference type="FunFam" id="1.10.510.10:FF:000098">
    <property type="entry name" value="Mitogen-activated protein kinase 1"/>
    <property type="match status" value="1"/>
</dbReference>
<sequence length="376" mass="43778">MTSTKSCNANPPIKRIEFNISCQYRMNKVLGEGAYGVVCSAVHQPSGILVAIKKVEPFHNQLFCKRTLREIKLLNHFRGHSNIIGLHCVQKPSSFETFNEVYLIEEFMPSDLHQIIHTQYLQDDHLQYFIYQILRGLKYIHSANVIHRDLKPSNLLINENCDLKICDFGLARVDTLKKTNDLYNKDPGILTEYVATRWYRAPEIMLTPSQYSTAVDIWSVGCILAELLICTPLFPGRDYTSQLLLIFQLLGTPKDEDFNCIKSKRAREYISTLEFFYPVDFDVFFNKHYNRFKKYGNERINPLAIDLLKKLLVFDQNKRITAEKALQHPYLAMYHDPSDEPTITPIELEEFLISKNENPNLNDLKIELFEQVMNLK</sequence>
<dbReference type="SMART" id="SM00220">
    <property type="entry name" value="S_TKc"/>
    <property type="match status" value="1"/>
</dbReference>
<dbReference type="Gene3D" id="3.30.200.20">
    <property type="entry name" value="Phosphorylase Kinase, domain 1"/>
    <property type="match status" value="1"/>
</dbReference>
<dbReference type="InterPro" id="IPR050117">
    <property type="entry name" value="MAPK"/>
</dbReference>
<dbReference type="InterPro" id="IPR003527">
    <property type="entry name" value="MAP_kinase_CS"/>
</dbReference>
<dbReference type="GO" id="GO:0071507">
    <property type="term" value="P:pheromone response MAPK cascade"/>
    <property type="evidence" value="ECO:0007669"/>
    <property type="project" value="EnsemblFungi"/>
</dbReference>
<dbReference type="GO" id="GO:0001403">
    <property type="term" value="P:invasive growth in response to glucose limitation"/>
    <property type="evidence" value="ECO:0007669"/>
    <property type="project" value="EnsemblFungi"/>
</dbReference>
<evidence type="ECO:0000256" key="8">
    <source>
        <dbReference type="RuleBase" id="RU000304"/>
    </source>
</evidence>
<dbReference type="GO" id="GO:0046827">
    <property type="term" value="P:positive regulation of protein export from nucleus"/>
    <property type="evidence" value="ECO:0007669"/>
    <property type="project" value="EnsemblFungi"/>
</dbReference>
<dbReference type="OrthoDB" id="192887at2759"/>
<keyword evidence="9" id="KW-0460">Magnesium</keyword>
<feature type="domain" description="Protein kinase" evidence="10">
    <location>
        <begin position="24"/>
        <end position="331"/>
    </location>
</feature>
<dbReference type="Proteomes" id="UP000095085">
    <property type="component" value="Unassembled WGS sequence"/>
</dbReference>
<reference evidence="12" key="1">
    <citation type="submission" date="2016-05" db="EMBL/GenBank/DDBJ databases">
        <title>Comparative genomics of biotechnologically important yeasts.</title>
        <authorList>
            <consortium name="DOE Joint Genome Institute"/>
            <person name="Riley R."/>
            <person name="Haridas S."/>
            <person name="Wolfe K.H."/>
            <person name="Lopes M.R."/>
            <person name="Hittinger C.T."/>
            <person name="Goker M."/>
            <person name="Salamov A."/>
            <person name="Wisecaver J."/>
            <person name="Long T.M."/>
            <person name="Aerts A.L."/>
            <person name="Barry K."/>
            <person name="Choi C."/>
            <person name="Clum A."/>
            <person name="Coughlan A.Y."/>
            <person name="Deshpande S."/>
            <person name="Douglass A.P."/>
            <person name="Hanson S.J."/>
            <person name="Klenk H.-P."/>
            <person name="Labutti K."/>
            <person name="Lapidus A."/>
            <person name="Lindquist E."/>
            <person name="Lipzen A."/>
            <person name="Meier-Kolthoff J.P."/>
            <person name="Ohm R.A."/>
            <person name="Otillar R.P."/>
            <person name="Pangilinan J."/>
            <person name="Peng Y."/>
            <person name="Rokas A."/>
            <person name="Rosa C.A."/>
            <person name="Scheuner C."/>
            <person name="Sibirny A.A."/>
            <person name="Slot J.C."/>
            <person name="Stielow J.B."/>
            <person name="Sun H."/>
            <person name="Kurtzman C.P."/>
            <person name="Blackwell M."/>
            <person name="Grigoriev I.V."/>
            <person name="Jeffries T.W."/>
        </authorList>
    </citation>
    <scope>NUCLEOTIDE SEQUENCE [LARGE SCALE GENOMIC DNA]</scope>
    <source>
        <strain evidence="12">NRRL Y-1933</strain>
    </source>
</reference>
<dbReference type="InterPro" id="IPR008271">
    <property type="entry name" value="Ser/Thr_kinase_AS"/>
</dbReference>
<dbReference type="EC" id="2.7.11.24" evidence="1 9"/>
<comment type="similarity">
    <text evidence="9">Belongs to the protein kinase superfamily. Ser/Thr protein kinase family. MAP kinase subfamily.</text>
</comment>
<dbReference type="GO" id="GO:0005634">
    <property type="term" value="C:nucleus"/>
    <property type="evidence" value="ECO:0007669"/>
    <property type="project" value="EnsemblFungi"/>
</dbReference>
<evidence type="ECO:0000256" key="2">
    <source>
        <dbReference type="ARBA" id="ARBA00022527"/>
    </source>
</evidence>
<dbReference type="InterPro" id="IPR017441">
    <property type="entry name" value="Protein_kinase_ATP_BS"/>
</dbReference>
<dbReference type="PROSITE" id="PS00108">
    <property type="entry name" value="PROTEIN_KINASE_ST"/>
    <property type="match status" value="1"/>
</dbReference>
<evidence type="ECO:0000256" key="7">
    <source>
        <dbReference type="PROSITE-ProRule" id="PRU10141"/>
    </source>
</evidence>
<dbReference type="EMBL" id="KV454544">
    <property type="protein sequence ID" value="ODV65687.1"/>
    <property type="molecule type" value="Genomic_DNA"/>
</dbReference>
<dbReference type="FunFam" id="3.30.200.20:FF:000046">
    <property type="entry name" value="Mitogen-activated protein kinase"/>
    <property type="match status" value="1"/>
</dbReference>
<dbReference type="SUPFAM" id="SSF56112">
    <property type="entry name" value="Protein kinase-like (PK-like)"/>
    <property type="match status" value="1"/>
</dbReference>
<keyword evidence="2 8" id="KW-0723">Serine/threonine-protein kinase</keyword>
<comment type="cofactor">
    <cofactor evidence="9">
        <name>Mg(2+)</name>
        <dbReference type="ChEBI" id="CHEBI:18420"/>
    </cofactor>
</comment>
<evidence type="ECO:0000256" key="6">
    <source>
        <dbReference type="ARBA" id="ARBA00022840"/>
    </source>
</evidence>
<evidence type="ECO:0000259" key="10">
    <source>
        <dbReference type="PROSITE" id="PS50011"/>
    </source>
</evidence>
<proteinExistence type="inferred from homology"/>
<evidence type="ECO:0000313" key="12">
    <source>
        <dbReference type="Proteomes" id="UP000095085"/>
    </source>
</evidence>
<dbReference type="Gene3D" id="1.10.510.10">
    <property type="entry name" value="Transferase(Phosphotransferase) domain 1"/>
    <property type="match status" value="1"/>
</dbReference>
<dbReference type="GO" id="GO:0043409">
    <property type="term" value="P:negative regulation of MAPK cascade"/>
    <property type="evidence" value="ECO:0007669"/>
    <property type="project" value="EnsemblFungi"/>
</dbReference>
<evidence type="ECO:0000256" key="1">
    <source>
        <dbReference type="ARBA" id="ARBA00012411"/>
    </source>
</evidence>
<keyword evidence="5 9" id="KW-0418">Kinase</keyword>
<dbReference type="PANTHER" id="PTHR24055">
    <property type="entry name" value="MITOGEN-ACTIVATED PROTEIN KINASE"/>
    <property type="match status" value="1"/>
</dbReference>
<dbReference type="GO" id="GO:0042802">
    <property type="term" value="F:identical protein binding"/>
    <property type="evidence" value="ECO:0007669"/>
    <property type="project" value="EnsemblFungi"/>
</dbReference>
<dbReference type="PROSITE" id="PS00107">
    <property type="entry name" value="PROTEIN_KINASE_ATP"/>
    <property type="match status" value="1"/>
</dbReference>
<evidence type="ECO:0000256" key="9">
    <source>
        <dbReference type="RuleBase" id="RU361165"/>
    </source>
</evidence>
<dbReference type="RefSeq" id="XP_020074754.1">
    <property type="nucleotide sequence ID" value="XM_020222378.1"/>
</dbReference>
<keyword evidence="4 7" id="KW-0547">Nucleotide-binding</keyword>
<evidence type="ECO:0000313" key="11">
    <source>
        <dbReference type="EMBL" id="ODV65687.1"/>
    </source>
</evidence>
<dbReference type="GeneID" id="30996927"/>
<dbReference type="GO" id="GO:0043332">
    <property type="term" value="C:mating projection tip"/>
    <property type="evidence" value="ECO:0007669"/>
    <property type="project" value="EnsemblFungi"/>
</dbReference>
<comment type="activity regulation">
    <text evidence="9">Activated by threonine and tyrosine phosphorylation.</text>
</comment>
<dbReference type="GO" id="GO:0004707">
    <property type="term" value="F:MAP kinase activity"/>
    <property type="evidence" value="ECO:0007669"/>
    <property type="project" value="UniProtKB-EC"/>
</dbReference>
<dbReference type="Pfam" id="PF00069">
    <property type="entry name" value="Pkinase"/>
    <property type="match status" value="1"/>
</dbReference>
<dbReference type="STRING" id="984485.A0A1E4REJ7"/>
<dbReference type="InterPro" id="IPR000719">
    <property type="entry name" value="Prot_kinase_dom"/>
</dbReference>
<evidence type="ECO:0000256" key="3">
    <source>
        <dbReference type="ARBA" id="ARBA00022679"/>
    </source>
</evidence>
<dbReference type="PROSITE" id="PS50011">
    <property type="entry name" value="PROTEIN_KINASE_DOM"/>
    <property type="match status" value="1"/>
</dbReference>
<evidence type="ECO:0000256" key="4">
    <source>
        <dbReference type="ARBA" id="ARBA00022741"/>
    </source>
</evidence>
<gene>
    <name evidence="11" type="ORF">HYPBUDRAFT_158512</name>
</gene>
<dbReference type="PROSITE" id="PS01351">
    <property type="entry name" value="MAPK"/>
    <property type="match status" value="1"/>
</dbReference>
<protein>
    <recommendedName>
        <fullName evidence="1 9">Mitogen-activated protein kinase</fullName>
        <ecNumber evidence="1 9">2.7.11.24</ecNumber>
    </recommendedName>
</protein>
<keyword evidence="3 9" id="KW-0808">Transferase</keyword>
<dbReference type="InterPro" id="IPR011009">
    <property type="entry name" value="Kinase-like_dom_sf"/>
</dbReference>
<dbReference type="GO" id="GO:0005737">
    <property type="term" value="C:cytoplasm"/>
    <property type="evidence" value="ECO:0007669"/>
    <property type="project" value="EnsemblFungi"/>
</dbReference>